<dbReference type="PaxDb" id="2903-EOD29383"/>
<dbReference type="RefSeq" id="XP_005781812.1">
    <property type="nucleotide sequence ID" value="XM_005781755.1"/>
</dbReference>
<dbReference type="GO" id="GO:0005523">
    <property type="term" value="F:tropomyosin binding"/>
    <property type="evidence" value="ECO:0007669"/>
    <property type="project" value="InterPro"/>
</dbReference>
<evidence type="ECO:0000256" key="1">
    <source>
        <dbReference type="ARBA" id="ARBA00004245"/>
    </source>
</evidence>
<dbReference type="InterPro" id="IPR032675">
    <property type="entry name" value="LRR_dom_sf"/>
</dbReference>
<comment type="subcellular location">
    <subcellularLocation>
        <location evidence="1">Cytoplasm</location>
        <location evidence="1">Cytoskeleton</location>
    </subcellularLocation>
</comment>
<reference evidence="5" key="1">
    <citation type="journal article" date="2013" name="Nature">
        <title>Pan genome of the phytoplankton Emiliania underpins its global distribution.</title>
        <authorList>
            <person name="Read B.A."/>
            <person name="Kegel J."/>
            <person name="Klute M.J."/>
            <person name="Kuo A."/>
            <person name="Lefebvre S.C."/>
            <person name="Maumus F."/>
            <person name="Mayer C."/>
            <person name="Miller J."/>
            <person name="Monier A."/>
            <person name="Salamov A."/>
            <person name="Young J."/>
            <person name="Aguilar M."/>
            <person name="Claverie J.M."/>
            <person name="Frickenhaus S."/>
            <person name="Gonzalez K."/>
            <person name="Herman E.K."/>
            <person name="Lin Y.C."/>
            <person name="Napier J."/>
            <person name="Ogata H."/>
            <person name="Sarno A.F."/>
            <person name="Shmutz J."/>
            <person name="Schroeder D."/>
            <person name="de Vargas C."/>
            <person name="Verret F."/>
            <person name="von Dassow P."/>
            <person name="Valentin K."/>
            <person name="Van de Peer Y."/>
            <person name="Wheeler G."/>
            <person name="Dacks J.B."/>
            <person name="Delwiche C.F."/>
            <person name="Dyhrman S.T."/>
            <person name="Glockner G."/>
            <person name="John U."/>
            <person name="Richards T."/>
            <person name="Worden A.Z."/>
            <person name="Zhang X."/>
            <person name="Grigoriev I.V."/>
            <person name="Allen A.E."/>
            <person name="Bidle K."/>
            <person name="Borodovsky M."/>
            <person name="Bowler C."/>
            <person name="Brownlee C."/>
            <person name="Cock J.M."/>
            <person name="Elias M."/>
            <person name="Gladyshev V.N."/>
            <person name="Groth M."/>
            <person name="Guda C."/>
            <person name="Hadaegh A."/>
            <person name="Iglesias-Rodriguez M.D."/>
            <person name="Jenkins J."/>
            <person name="Jones B.M."/>
            <person name="Lawson T."/>
            <person name="Leese F."/>
            <person name="Lindquist E."/>
            <person name="Lobanov A."/>
            <person name="Lomsadze A."/>
            <person name="Malik S.B."/>
            <person name="Marsh M.E."/>
            <person name="Mackinder L."/>
            <person name="Mock T."/>
            <person name="Mueller-Roeber B."/>
            <person name="Pagarete A."/>
            <person name="Parker M."/>
            <person name="Probert I."/>
            <person name="Quesneville H."/>
            <person name="Raines C."/>
            <person name="Rensing S.A."/>
            <person name="Riano-Pachon D.M."/>
            <person name="Richier S."/>
            <person name="Rokitta S."/>
            <person name="Shiraiwa Y."/>
            <person name="Soanes D.M."/>
            <person name="van der Giezen M."/>
            <person name="Wahlund T.M."/>
            <person name="Williams B."/>
            <person name="Wilson W."/>
            <person name="Wolfe G."/>
            <person name="Wurch L.L."/>
        </authorList>
    </citation>
    <scope>NUCLEOTIDE SEQUENCE</scope>
</reference>
<dbReference type="GeneID" id="19046732"/>
<dbReference type="HOGENOM" id="CLU_938260_0_0_1"/>
<dbReference type="GO" id="GO:0007015">
    <property type="term" value="P:actin filament organization"/>
    <property type="evidence" value="ECO:0007669"/>
    <property type="project" value="TreeGrafter"/>
</dbReference>
<evidence type="ECO:0000313" key="5">
    <source>
        <dbReference type="Proteomes" id="UP000013827"/>
    </source>
</evidence>
<evidence type="ECO:0000256" key="3">
    <source>
        <dbReference type="ARBA" id="ARBA00023212"/>
    </source>
</evidence>
<proteinExistence type="predicted"/>
<dbReference type="KEGG" id="ehx:EMIHUDRAFT_99790"/>
<keyword evidence="5" id="KW-1185">Reference proteome</keyword>
<dbReference type="OMA" id="NEGATHI"/>
<dbReference type="EnsemblProtists" id="EOD29383">
    <property type="protein sequence ID" value="EOD29383"/>
    <property type="gene ID" value="EMIHUDRAFT_99790"/>
</dbReference>
<name>A0A0D3K0U8_EMIH1</name>
<dbReference type="PANTHER" id="PTHR10901:SF6">
    <property type="entry name" value="TROPOMODULIN, ISOFORM N"/>
    <property type="match status" value="1"/>
</dbReference>
<dbReference type="Proteomes" id="UP000013827">
    <property type="component" value="Unassembled WGS sequence"/>
</dbReference>
<evidence type="ECO:0000313" key="4">
    <source>
        <dbReference type="EnsemblProtists" id="EOD29383"/>
    </source>
</evidence>
<dbReference type="AlphaFoldDB" id="A0A0D3K0U8"/>
<protein>
    <submittedName>
        <fullName evidence="4">Uncharacterized protein</fullName>
    </submittedName>
</protein>
<evidence type="ECO:0000256" key="2">
    <source>
        <dbReference type="ARBA" id="ARBA00022490"/>
    </source>
</evidence>
<dbReference type="GO" id="GO:0005856">
    <property type="term" value="C:cytoskeleton"/>
    <property type="evidence" value="ECO:0007669"/>
    <property type="project" value="UniProtKB-SubCell"/>
</dbReference>
<dbReference type="STRING" id="2903.R1D223"/>
<dbReference type="PANTHER" id="PTHR10901">
    <property type="entry name" value="TROPOMODULIN"/>
    <property type="match status" value="1"/>
</dbReference>
<keyword evidence="3" id="KW-0206">Cytoskeleton</keyword>
<accession>A0A0D3K0U8</accession>
<dbReference type="SUPFAM" id="SSF52047">
    <property type="entry name" value="RNI-like"/>
    <property type="match status" value="1"/>
</dbReference>
<sequence>MKIQVKLTATAAIERLKADDPELVSCDLSNNAVLQMKASDMIPRLADALAGNSHCRELNLTACNLDDACCEKLAAALAGNHHLASLVLEGNRCGNEGATHIASALRTNRGLMMLNLLNQKGSRFGDSTLAAFTGAFDSNITLLKIIWRLESRQSFRLNKLLVRNNEIDRRIASGRDYSDLLPEGVAPLAPALAAPPPPSSGAAIASAGVSADGDALPDYLSREAVAAGLSSTLQQAEALEACTLPQLRSAPSVSLPRVFSQQAAGFAEKAAEAAAGAYHAQHVEPAEAGAEVGAEVA</sequence>
<keyword evidence="2" id="KW-0963">Cytoplasm</keyword>
<organism evidence="4 5">
    <name type="scientific">Emiliania huxleyi (strain CCMP1516)</name>
    <dbReference type="NCBI Taxonomy" id="280463"/>
    <lineage>
        <taxon>Eukaryota</taxon>
        <taxon>Haptista</taxon>
        <taxon>Haptophyta</taxon>
        <taxon>Prymnesiophyceae</taxon>
        <taxon>Isochrysidales</taxon>
        <taxon>Noelaerhabdaceae</taxon>
        <taxon>Emiliania</taxon>
    </lineage>
</organism>
<dbReference type="SMART" id="SM00368">
    <property type="entry name" value="LRR_RI"/>
    <property type="match status" value="2"/>
</dbReference>
<dbReference type="InterPro" id="IPR004934">
    <property type="entry name" value="TMOD"/>
</dbReference>
<dbReference type="GO" id="GO:0051694">
    <property type="term" value="P:pointed-end actin filament capping"/>
    <property type="evidence" value="ECO:0007669"/>
    <property type="project" value="InterPro"/>
</dbReference>
<dbReference type="Gene3D" id="3.80.10.10">
    <property type="entry name" value="Ribonuclease Inhibitor"/>
    <property type="match status" value="1"/>
</dbReference>
<reference evidence="4" key="2">
    <citation type="submission" date="2024-10" db="UniProtKB">
        <authorList>
            <consortium name="EnsemblProtists"/>
        </authorList>
    </citation>
    <scope>IDENTIFICATION</scope>
</reference>